<evidence type="ECO:0000313" key="4">
    <source>
        <dbReference type="Proteomes" id="UP000026714"/>
    </source>
</evidence>
<gene>
    <name evidence="3" type="ORF">X805_02350</name>
</gene>
<evidence type="ECO:0000313" key="3">
    <source>
        <dbReference type="EMBL" id="KDB54153.1"/>
    </source>
</evidence>
<proteinExistence type="predicted"/>
<reference evidence="3 4" key="1">
    <citation type="journal article" date="2014" name="FEMS Microbiol. Ecol.">
        <title>Sphaerotilus natans encrusted with nanoball-shaped Fe(III) oxide minerals formed by nitrate-reducing mixotrophic Fe(II) oxidation.</title>
        <authorList>
            <person name="Park S."/>
            <person name="Kim D.H."/>
            <person name="Lee J.H."/>
            <person name="Hur H.G."/>
        </authorList>
    </citation>
    <scope>NUCLEOTIDE SEQUENCE [LARGE SCALE GENOMIC DNA]</scope>
    <source>
        <strain evidence="3 4">DSM 6575</strain>
    </source>
</reference>
<feature type="signal peptide" evidence="1">
    <location>
        <begin position="1"/>
        <end position="31"/>
    </location>
</feature>
<dbReference type="InterPro" id="IPR030887">
    <property type="entry name" value="Beta-barrel_YaiO"/>
</dbReference>
<keyword evidence="4" id="KW-1185">Reference proteome</keyword>
<dbReference type="eggNOG" id="ENOG5033155">
    <property type="taxonomic scope" value="Bacteria"/>
</dbReference>
<feature type="domain" description="YaiO beta-barrel" evidence="2">
    <location>
        <begin position="35"/>
        <end position="208"/>
    </location>
</feature>
<name>A0A059KSR8_9BURK</name>
<evidence type="ECO:0000259" key="2">
    <source>
        <dbReference type="Pfam" id="PF19413"/>
    </source>
</evidence>
<dbReference type="STRING" id="34103.SAMN05421778_10743"/>
<dbReference type="AlphaFoldDB" id="A0A059KSR8"/>
<dbReference type="EMBL" id="AZRA01000006">
    <property type="protein sequence ID" value="KDB54153.1"/>
    <property type="molecule type" value="Genomic_DNA"/>
</dbReference>
<dbReference type="Proteomes" id="UP000026714">
    <property type="component" value="Unassembled WGS sequence"/>
</dbReference>
<protein>
    <recommendedName>
        <fullName evidence="2">YaiO beta-barrel domain-containing protein</fullName>
    </recommendedName>
</protein>
<organism evidence="3 4">
    <name type="scientific">Sphaerotilus natans subsp. natans DSM 6575</name>
    <dbReference type="NCBI Taxonomy" id="1286631"/>
    <lineage>
        <taxon>Bacteria</taxon>
        <taxon>Pseudomonadati</taxon>
        <taxon>Pseudomonadota</taxon>
        <taxon>Betaproteobacteria</taxon>
        <taxon>Burkholderiales</taxon>
        <taxon>Sphaerotilaceae</taxon>
        <taxon>Sphaerotilus</taxon>
    </lineage>
</organism>
<accession>A0A059KSR8</accession>
<keyword evidence="1" id="KW-0732">Signal</keyword>
<dbReference type="NCBIfam" id="TIGR04390">
    <property type="entry name" value="OMP_YaiO_dom"/>
    <property type="match status" value="1"/>
</dbReference>
<sequence>MTLTMKTSLPRLGRPLLAGLLAAAAALPAAAGDLIEIGGSASRYSAGLPDGGSAHLRGSWAFGTGTVVNAELLGERKFDARGGVASAGVTRTIDEDWFASAALAGGWGGPNWNRTRVDAAVSRKWGAERRWITTLGGYHARFDAGRSDSGLKISANYYANHFAVFELGATLNRSRPGNVGSTMPWLAVTLGAPGVQTLALRVSHGREAWLVLGDTAQPVDFASTTVGADWRWWIAPDWGVVLRAESYRNPSYRRTTLGGGVFVQM</sequence>
<feature type="chain" id="PRO_5001580115" description="YaiO beta-barrel domain-containing protein" evidence="1">
    <location>
        <begin position="32"/>
        <end position="265"/>
    </location>
</feature>
<dbReference type="Pfam" id="PF19413">
    <property type="entry name" value="YaiO"/>
    <property type="match status" value="1"/>
</dbReference>
<evidence type="ECO:0000256" key="1">
    <source>
        <dbReference type="SAM" id="SignalP"/>
    </source>
</evidence>
<comment type="caution">
    <text evidence="3">The sequence shown here is derived from an EMBL/GenBank/DDBJ whole genome shotgun (WGS) entry which is preliminary data.</text>
</comment>